<evidence type="ECO:0000256" key="3">
    <source>
        <dbReference type="ARBA" id="ARBA00023242"/>
    </source>
</evidence>
<dbReference type="SUPFAM" id="SSF46785">
    <property type="entry name" value="Winged helix' DNA-binding domain"/>
    <property type="match status" value="1"/>
</dbReference>
<name>A0A165CZY8_EXIGL</name>
<accession>A0A165CZY8</accession>
<evidence type="ECO:0000256" key="4">
    <source>
        <dbReference type="PROSITE-ProRule" id="PRU00332"/>
    </source>
</evidence>
<dbReference type="PANTHER" id="PTHR22792:SF140">
    <property type="entry name" value="ACHILLES, ISOFORM A"/>
    <property type="match status" value="1"/>
</dbReference>
<sequence>MHLVHDVLIQDRLSMLAPLAEDPATGAGTVKHAGASQHGQVDGPLAVEEEDARLKQLCLRQVEFLFSDSNLPYDKLMWELHAASDNHWVSLDTIARFKRMRKFEQYGRNWLADVLRSSDSLEVNDADTKIRRTEPVVDRGEEQWKRTAYIGGFGEEKWIGELQAPLELFFDQFGPVLAVQLRRYENAQWEKNKWPVPHEFKGSVWVEFPSAVEMNKFVTMEPKPTWKENALIISSKEQYYAQKFAKRGFSESYLDEMRKCNAMDRCFNTFYAFRTVGKSKNPAKGSYKRDLFIEFMGQKLRVWRLGEGVDAPEGGPKLNPDEWQFVKRKDVHHVKSATLLVTVGPSSLCDGNIFTAPRDNLEYLNIRPLPSIERQTTHTAIFCFERPVSDDTLARIRAKVTTTYNCKLEWTRLGFEAEHMLQYARANAAARGALGEYPDTTVESDKAGSKQANRRRMVPRSATREARAKYEDQIEKTLAQLCELQEKVMGQSATKEQTSSWMLDDAGPSNVGLKRKRGDEELMEIDEPQTSHKKSKNLVTPSVSPELTKVEEQKRADEDEDGLGLSTAPE</sequence>
<feature type="domain" description="HTH La-type RNA-binding" evidence="6">
    <location>
        <begin position="48"/>
        <end position="143"/>
    </location>
</feature>
<proteinExistence type="predicted"/>
<protein>
    <recommendedName>
        <fullName evidence="6">HTH La-type RNA-binding domain-containing protein</fullName>
    </recommendedName>
</protein>
<dbReference type="PRINTS" id="PR00302">
    <property type="entry name" value="LUPUSLA"/>
</dbReference>
<dbReference type="InterPro" id="IPR045180">
    <property type="entry name" value="La_dom_prot"/>
</dbReference>
<dbReference type="PROSITE" id="PS50961">
    <property type="entry name" value="HTH_LA"/>
    <property type="match status" value="1"/>
</dbReference>
<evidence type="ECO:0000256" key="5">
    <source>
        <dbReference type="SAM" id="MobiDB-lite"/>
    </source>
</evidence>
<dbReference type="Proteomes" id="UP000077266">
    <property type="component" value="Unassembled WGS sequence"/>
</dbReference>
<organism evidence="7 8">
    <name type="scientific">Exidia glandulosa HHB12029</name>
    <dbReference type="NCBI Taxonomy" id="1314781"/>
    <lineage>
        <taxon>Eukaryota</taxon>
        <taxon>Fungi</taxon>
        <taxon>Dikarya</taxon>
        <taxon>Basidiomycota</taxon>
        <taxon>Agaricomycotina</taxon>
        <taxon>Agaricomycetes</taxon>
        <taxon>Auriculariales</taxon>
        <taxon>Exidiaceae</taxon>
        <taxon>Exidia</taxon>
    </lineage>
</organism>
<dbReference type="EMBL" id="KV426266">
    <property type="protein sequence ID" value="KZV83536.1"/>
    <property type="molecule type" value="Genomic_DNA"/>
</dbReference>
<evidence type="ECO:0000256" key="1">
    <source>
        <dbReference type="ARBA" id="ARBA00004123"/>
    </source>
</evidence>
<dbReference type="GO" id="GO:0005634">
    <property type="term" value="C:nucleus"/>
    <property type="evidence" value="ECO:0007669"/>
    <property type="project" value="UniProtKB-SubCell"/>
</dbReference>
<dbReference type="InParanoid" id="A0A165CZY8"/>
<keyword evidence="8" id="KW-1185">Reference proteome</keyword>
<dbReference type="InterPro" id="IPR002344">
    <property type="entry name" value="Lupus_La"/>
</dbReference>
<evidence type="ECO:0000256" key="2">
    <source>
        <dbReference type="ARBA" id="ARBA00022884"/>
    </source>
</evidence>
<dbReference type="GO" id="GO:0003729">
    <property type="term" value="F:mRNA binding"/>
    <property type="evidence" value="ECO:0007669"/>
    <property type="project" value="TreeGrafter"/>
</dbReference>
<feature type="region of interest" description="Disordered" evidence="5">
    <location>
        <begin position="493"/>
        <end position="570"/>
    </location>
</feature>
<dbReference type="InterPro" id="IPR012677">
    <property type="entry name" value="Nucleotide-bd_a/b_plait_sf"/>
</dbReference>
<keyword evidence="2 4" id="KW-0694">RNA-binding</keyword>
<dbReference type="Pfam" id="PF05383">
    <property type="entry name" value="La"/>
    <property type="match status" value="1"/>
</dbReference>
<dbReference type="CDD" id="cd12291">
    <property type="entry name" value="RRM1_La"/>
    <property type="match status" value="1"/>
</dbReference>
<reference evidence="7 8" key="1">
    <citation type="journal article" date="2016" name="Mol. Biol. Evol.">
        <title>Comparative Genomics of Early-Diverging Mushroom-Forming Fungi Provides Insights into the Origins of Lignocellulose Decay Capabilities.</title>
        <authorList>
            <person name="Nagy L.G."/>
            <person name="Riley R."/>
            <person name="Tritt A."/>
            <person name="Adam C."/>
            <person name="Daum C."/>
            <person name="Floudas D."/>
            <person name="Sun H."/>
            <person name="Yadav J.S."/>
            <person name="Pangilinan J."/>
            <person name="Larsson K.H."/>
            <person name="Matsuura K."/>
            <person name="Barry K."/>
            <person name="Labutti K."/>
            <person name="Kuo R."/>
            <person name="Ohm R.A."/>
            <person name="Bhattacharya S.S."/>
            <person name="Shirouzu T."/>
            <person name="Yoshinaga Y."/>
            <person name="Martin F.M."/>
            <person name="Grigoriev I.V."/>
            <person name="Hibbett D.S."/>
        </authorList>
    </citation>
    <scope>NUCLEOTIDE SEQUENCE [LARGE SCALE GENOMIC DNA]</scope>
    <source>
        <strain evidence="7 8">HHB12029</strain>
    </source>
</reference>
<dbReference type="Gene3D" id="1.10.10.10">
    <property type="entry name" value="Winged helix-like DNA-binding domain superfamily/Winged helix DNA-binding domain"/>
    <property type="match status" value="1"/>
</dbReference>
<dbReference type="GO" id="GO:1990904">
    <property type="term" value="C:ribonucleoprotein complex"/>
    <property type="evidence" value="ECO:0007669"/>
    <property type="project" value="InterPro"/>
</dbReference>
<dbReference type="SMART" id="SM00715">
    <property type="entry name" value="LA"/>
    <property type="match status" value="1"/>
</dbReference>
<evidence type="ECO:0000259" key="6">
    <source>
        <dbReference type="PROSITE" id="PS50961"/>
    </source>
</evidence>
<dbReference type="InterPro" id="IPR006630">
    <property type="entry name" value="La_HTH"/>
</dbReference>
<feature type="region of interest" description="Disordered" evidence="5">
    <location>
        <begin position="439"/>
        <end position="467"/>
    </location>
</feature>
<dbReference type="InterPro" id="IPR036390">
    <property type="entry name" value="WH_DNA-bd_sf"/>
</dbReference>
<evidence type="ECO:0000313" key="8">
    <source>
        <dbReference type="Proteomes" id="UP000077266"/>
    </source>
</evidence>
<dbReference type="PANTHER" id="PTHR22792">
    <property type="entry name" value="LUPUS LA PROTEIN-RELATED"/>
    <property type="match status" value="1"/>
</dbReference>
<dbReference type="STRING" id="1314781.A0A165CZY8"/>
<feature type="compositionally biased region" description="Basic and acidic residues" evidence="5">
    <location>
        <begin position="548"/>
        <end position="557"/>
    </location>
</feature>
<dbReference type="Gene3D" id="3.30.70.330">
    <property type="match status" value="1"/>
</dbReference>
<gene>
    <name evidence="7" type="ORF">EXIGLDRAFT_683679</name>
</gene>
<dbReference type="AlphaFoldDB" id="A0A165CZY8"/>
<evidence type="ECO:0000313" key="7">
    <source>
        <dbReference type="EMBL" id="KZV83536.1"/>
    </source>
</evidence>
<comment type="subcellular location">
    <subcellularLocation>
        <location evidence="1">Nucleus</location>
    </subcellularLocation>
</comment>
<dbReference type="OrthoDB" id="439993at2759"/>
<keyword evidence="3" id="KW-0539">Nucleus</keyword>
<dbReference type="GO" id="GO:0006396">
    <property type="term" value="P:RNA processing"/>
    <property type="evidence" value="ECO:0007669"/>
    <property type="project" value="InterPro"/>
</dbReference>
<dbReference type="InterPro" id="IPR036388">
    <property type="entry name" value="WH-like_DNA-bd_sf"/>
</dbReference>